<evidence type="ECO:0000256" key="5">
    <source>
        <dbReference type="ARBA" id="ARBA00023274"/>
    </source>
</evidence>
<protein>
    <recommendedName>
        <fullName evidence="7">Plectin/eS10 N-terminal domain-containing protein</fullName>
    </recommendedName>
</protein>
<accession>I3T483</accession>
<dbReference type="InterPro" id="IPR005326">
    <property type="entry name" value="Plectin_eS10_N"/>
</dbReference>
<dbReference type="AlphaFoldDB" id="I3T483"/>
<dbReference type="EMBL" id="BT147531">
    <property type="protein sequence ID" value="AFK47325.1"/>
    <property type="molecule type" value="mRNA"/>
</dbReference>
<feature type="region of interest" description="Disordered" evidence="6">
    <location>
        <begin position="91"/>
        <end position="159"/>
    </location>
</feature>
<dbReference type="FunFam" id="1.10.10.10:FF:000025">
    <property type="entry name" value="40S ribosomal protein S10"/>
    <property type="match status" value="1"/>
</dbReference>
<evidence type="ECO:0000256" key="2">
    <source>
        <dbReference type="ARBA" id="ARBA00007278"/>
    </source>
</evidence>
<dbReference type="InterPro" id="IPR037447">
    <property type="entry name" value="Ribosomal_eS10"/>
</dbReference>
<dbReference type="InterPro" id="IPR036388">
    <property type="entry name" value="WH-like_DNA-bd_sf"/>
</dbReference>
<keyword evidence="5" id="KW-0687">Ribonucleoprotein</keyword>
<feature type="compositionally biased region" description="Basic and acidic residues" evidence="6">
    <location>
        <begin position="119"/>
        <end position="145"/>
    </location>
</feature>
<dbReference type="PANTHER" id="PTHR12146">
    <property type="entry name" value="40S RIBOSOMAL PROTEIN S10"/>
    <property type="match status" value="1"/>
</dbReference>
<keyword evidence="3" id="KW-0963">Cytoplasm</keyword>
<dbReference type="GO" id="GO:0022627">
    <property type="term" value="C:cytosolic small ribosomal subunit"/>
    <property type="evidence" value="ECO:0007669"/>
    <property type="project" value="TreeGrafter"/>
</dbReference>
<comment type="similarity">
    <text evidence="2">Belongs to the eukaryotic ribosomal protein eS10 family.</text>
</comment>
<keyword evidence="4" id="KW-0689">Ribosomal protein</keyword>
<dbReference type="Gene3D" id="1.10.10.10">
    <property type="entry name" value="Winged helix-like DNA-binding domain superfamily/Winged helix DNA-binding domain"/>
    <property type="match status" value="1"/>
</dbReference>
<organism evidence="8">
    <name type="scientific">Lotus japonicus</name>
    <name type="common">Lotus corniculatus var. japonicus</name>
    <dbReference type="NCBI Taxonomy" id="34305"/>
    <lineage>
        <taxon>Eukaryota</taxon>
        <taxon>Viridiplantae</taxon>
        <taxon>Streptophyta</taxon>
        <taxon>Embryophyta</taxon>
        <taxon>Tracheophyta</taxon>
        <taxon>Spermatophyta</taxon>
        <taxon>Magnoliopsida</taxon>
        <taxon>eudicotyledons</taxon>
        <taxon>Gunneridae</taxon>
        <taxon>Pentapetalae</taxon>
        <taxon>rosids</taxon>
        <taxon>fabids</taxon>
        <taxon>Fabales</taxon>
        <taxon>Fabaceae</taxon>
        <taxon>Papilionoideae</taxon>
        <taxon>50 kb inversion clade</taxon>
        <taxon>NPAAA clade</taxon>
        <taxon>Hologalegina</taxon>
        <taxon>robinioid clade</taxon>
        <taxon>Loteae</taxon>
        <taxon>Lotus</taxon>
    </lineage>
</organism>
<evidence type="ECO:0000313" key="8">
    <source>
        <dbReference type="EMBL" id="AFK47325.1"/>
    </source>
</evidence>
<sequence length="159" mass="18130">MLIPKKTRLLVYRHLFQEGVVIAKKDLNAPSHIKLNAPNLHVVKLLQALKAKALVTETFSWQYFYWYLTNDGINYLREYLNLAADVVPNTLKPKKTTRPAFNRERRFDGPREGQSASGYERKGSAPEGFRPRYRDAASRGGDRGAPRRGFGRGSAPRQN</sequence>
<comment type="subcellular location">
    <subcellularLocation>
        <location evidence="1">Cytoplasm</location>
    </subcellularLocation>
</comment>
<evidence type="ECO:0000256" key="4">
    <source>
        <dbReference type="ARBA" id="ARBA00022980"/>
    </source>
</evidence>
<evidence type="ECO:0000256" key="1">
    <source>
        <dbReference type="ARBA" id="ARBA00004496"/>
    </source>
</evidence>
<feature type="domain" description="Plectin/eS10 N-terminal" evidence="7">
    <location>
        <begin position="3"/>
        <end position="94"/>
    </location>
</feature>
<dbReference type="GO" id="GO:0003723">
    <property type="term" value="F:RNA binding"/>
    <property type="evidence" value="ECO:0007669"/>
    <property type="project" value="TreeGrafter"/>
</dbReference>
<reference evidence="8" key="1">
    <citation type="submission" date="2012-05" db="EMBL/GenBank/DDBJ databases">
        <authorList>
            <person name="Krishnakumar V."/>
            <person name="Cheung F."/>
            <person name="Xiao Y."/>
            <person name="Chan A."/>
            <person name="Moskal W.A."/>
            <person name="Town C.D."/>
        </authorList>
    </citation>
    <scope>NUCLEOTIDE SEQUENCE</scope>
</reference>
<dbReference type="Pfam" id="PF03501">
    <property type="entry name" value="S10_plectin"/>
    <property type="match status" value="1"/>
</dbReference>
<evidence type="ECO:0000256" key="3">
    <source>
        <dbReference type="ARBA" id="ARBA00022490"/>
    </source>
</evidence>
<dbReference type="PANTHER" id="PTHR12146:SF0">
    <property type="entry name" value="RIBOSOMAL PROTEIN S10"/>
    <property type="match status" value="1"/>
</dbReference>
<evidence type="ECO:0000256" key="6">
    <source>
        <dbReference type="SAM" id="MobiDB-lite"/>
    </source>
</evidence>
<feature type="compositionally biased region" description="Basic and acidic residues" evidence="6">
    <location>
        <begin position="101"/>
        <end position="111"/>
    </location>
</feature>
<name>I3T483_LOTJA</name>
<proteinExistence type="evidence at transcript level"/>
<dbReference type="GO" id="GO:0003735">
    <property type="term" value="F:structural constituent of ribosome"/>
    <property type="evidence" value="ECO:0007669"/>
    <property type="project" value="TreeGrafter"/>
</dbReference>
<evidence type="ECO:0000259" key="7">
    <source>
        <dbReference type="Pfam" id="PF03501"/>
    </source>
</evidence>